<organism evidence="1 2">
    <name type="scientific">Myxococcus fulvus (strain ATCC BAA-855 / HW-1)</name>
    <dbReference type="NCBI Taxonomy" id="483219"/>
    <lineage>
        <taxon>Bacteria</taxon>
        <taxon>Pseudomonadati</taxon>
        <taxon>Myxococcota</taxon>
        <taxon>Myxococcia</taxon>
        <taxon>Myxococcales</taxon>
        <taxon>Cystobacterineae</taxon>
        <taxon>Myxococcaceae</taxon>
        <taxon>Myxococcus</taxon>
    </lineage>
</organism>
<dbReference type="Proteomes" id="UP000000488">
    <property type="component" value="Chromosome"/>
</dbReference>
<dbReference type="AlphaFoldDB" id="F8CEZ7"/>
<reference evidence="1 2" key="1">
    <citation type="journal article" date="2011" name="J. Bacteriol.">
        <title>Genome sequence of the halotolerant marine bacterium Myxococcus fulvus HW-1.</title>
        <authorList>
            <person name="Li Z.F."/>
            <person name="Li X."/>
            <person name="Liu H."/>
            <person name="Liu X."/>
            <person name="Han K."/>
            <person name="Wu Z.H."/>
            <person name="Hu W."/>
            <person name="Li F.F."/>
            <person name="Li Y.Z."/>
        </authorList>
    </citation>
    <scope>NUCLEOTIDE SEQUENCE [LARGE SCALE GENOMIC DNA]</scope>
    <source>
        <strain evidence="2">ATCC BAA-855 / HW-1</strain>
    </source>
</reference>
<proteinExistence type="predicted"/>
<evidence type="ECO:0000313" key="2">
    <source>
        <dbReference type="Proteomes" id="UP000000488"/>
    </source>
</evidence>
<gene>
    <name evidence="1" type="ordered locus">LILAB_33520</name>
</gene>
<sequence length="47" mass="5296">MITSMSGFSFSFSRRAAPSFSARSRSLMRAEVLPPLPLLHTIRDLTR</sequence>
<evidence type="ECO:0000313" key="1">
    <source>
        <dbReference type="EMBL" id="AEI68585.1"/>
    </source>
</evidence>
<accession>F8CEZ7</accession>
<protein>
    <submittedName>
        <fullName evidence="1">Uncharacterized protein</fullName>
    </submittedName>
</protein>
<dbReference type="KEGG" id="mfu:LILAB_33520"/>
<dbReference type="EMBL" id="CP002830">
    <property type="protein sequence ID" value="AEI68585.1"/>
    <property type="molecule type" value="Genomic_DNA"/>
</dbReference>
<dbReference type="HOGENOM" id="CLU_3170581_0_0_7"/>
<name>F8CEZ7_MYXFH</name>